<sequence>MASRPNPRPAGVSETTTQFVAAPFSMKSHRNTTDPEAPASSALGGISILGGSAHTTGGSDGAGAVWTRAAASKAVNMSAS</sequence>
<reference evidence="1" key="1">
    <citation type="submission" date="2023-03" db="EMBL/GenBank/DDBJ databases">
        <title>Genome sequence of Brevundimonas nasdae SJTX8.</title>
        <authorList>
            <person name="Liang R."/>
        </authorList>
    </citation>
    <scope>NUCLEOTIDE SEQUENCE</scope>
    <source>
        <strain evidence="1">X8</strain>
    </source>
</reference>
<evidence type="ECO:0000313" key="1">
    <source>
        <dbReference type="EMBL" id="WOB79206.1"/>
    </source>
</evidence>
<proteinExistence type="predicted"/>
<organism evidence="1 2">
    <name type="scientific">Brevundimonas nasdae</name>
    <dbReference type="NCBI Taxonomy" id="172043"/>
    <lineage>
        <taxon>Bacteria</taxon>
        <taxon>Pseudomonadati</taxon>
        <taxon>Pseudomonadota</taxon>
        <taxon>Alphaproteobacteria</taxon>
        <taxon>Caulobacterales</taxon>
        <taxon>Caulobacteraceae</taxon>
        <taxon>Brevundimonas</taxon>
    </lineage>
</organism>
<dbReference type="Proteomes" id="UP001302493">
    <property type="component" value="Chromosome"/>
</dbReference>
<evidence type="ECO:0000313" key="2">
    <source>
        <dbReference type="Proteomes" id="UP001302493"/>
    </source>
</evidence>
<accession>A0ACD4VMB5</accession>
<gene>
    <name evidence="1" type="ORF">PZA08_03310</name>
</gene>
<dbReference type="EMBL" id="CP119180">
    <property type="protein sequence ID" value="WOB79206.1"/>
    <property type="molecule type" value="Genomic_DNA"/>
</dbReference>
<keyword evidence="2" id="KW-1185">Reference proteome</keyword>
<name>A0ACD4VMB5_9CAUL</name>
<protein>
    <submittedName>
        <fullName evidence="1">Uncharacterized protein</fullName>
    </submittedName>
</protein>